<dbReference type="RefSeq" id="WP_072998119.1">
    <property type="nucleotide sequence ID" value="NZ_FQUM01000001.1"/>
</dbReference>
<sequence>MKNLKFYLNVFFCVFLVAAAAVKADAKDSLEVYSPYTKVSVAPGSTVNYKIDIINHGNTTRNENIVISNVQRSWNSMLTASGLNIKKLAVLPGEKKTLDLKVEVPYQVKKGTYTIYAKAGDDSVLPLMITVASAGSNESELTCDQKNMEGTPKSNFSFKAVLKNKTANKQQYALMAAPPRGWSVAIKPNYQQATSTEVEANGTKNITYEIKPSATVKAGTYKIPVKAVSGTTSAELELEVVITGTYEMSFTTPSGLISARMTAGDEKEVELVVTNTGSTLLENVEVTASKPRNWEATFNPEKIEKLQPGKSVTVTATIKADKKAIPGDYVTKFTAKNPEVNEALSFRVMVKTPMIMGWLGILIIFVALGGVVFLFKKYGRR</sequence>
<organism evidence="4 5">
    <name type="scientific">Mariniphaga anaerophila</name>
    <dbReference type="NCBI Taxonomy" id="1484053"/>
    <lineage>
        <taxon>Bacteria</taxon>
        <taxon>Pseudomonadati</taxon>
        <taxon>Bacteroidota</taxon>
        <taxon>Bacteroidia</taxon>
        <taxon>Marinilabiliales</taxon>
        <taxon>Prolixibacteraceae</taxon>
        <taxon>Mariniphaga</taxon>
    </lineage>
</organism>
<dbReference type="EMBL" id="FQUM01000001">
    <property type="protein sequence ID" value="SHE37452.1"/>
    <property type="molecule type" value="Genomic_DNA"/>
</dbReference>
<keyword evidence="1" id="KW-1133">Transmembrane helix</keyword>
<dbReference type="InterPro" id="IPR013783">
    <property type="entry name" value="Ig-like_fold"/>
</dbReference>
<feature type="domain" description="Alpha-galactosidase NEW3" evidence="3">
    <location>
        <begin position="261"/>
        <end position="336"/>
    </location>
</feature>
<keyword evidence="5" id="KW-1185">Reference proteome</keyword>
<proteinExistence type="predicted"/>
<dbReference type="Pfam" id="PF10633">
    <property type="entry name" value="NPCBM_assoc"/>
    <property type="match status" value="1"/>
</dbReference>
<dbReference type="Proteomes" id="UP000184164">
    <property type="component" value="Unassembled WGS sequence"/>
</dbReference>
<evidence type="ECO:0000313" key="5">
    <source>
        <dbReference type="Proteomes" id="UP000184164"/>
    </source>
</evidence>
<keyword evidence="1" id="KW-0812">Transmembrane</keyword>
<evidence type="ECO:0000256" key="2">
    <source>
        <dbReference type="SAM" id="SignalP"/>
    </source>
</evidence>
<accession>A0A1M4SZ10</accession>
<evidence type="ECO:0000259" key="3">
    <source>
        <dbReference type="Pfam" id="PF10633"/>
    </source>
</evidence>
<evidence type="ECO:0000313" key="4">
    <source>
        <dbReference type="EMBL" id="SHE37452.1"/>
    </source>
</evidence>
<protein>
    <submittedName>
        <fullName evidence="4">Uncharacterized membrane protein</fullName>
    </submittedName>
</protein>
<keyword evidence="1" id="KW-0472">Membrane</keyword>
<feature type="transmembrane region" description="Helical" evidence="1">
    <location>
        <begin position="355"/>
        <end position="375"/>
    </location>
</feature>
<dbReference type="PANTHER" id="PTHR39198:SF1">
    <property type="entry name" value="ALPHA-GALACTOSIDASE NEW3 DOMAIN-CONTAINING PROTEIN"/>
    <property type="match status" value="1"/>
</dbReference>
<dbReference type="Gene3D" id="2.60.40.10">
    <property type="entry name" value="Immunoglobulins"/>
    <property type="match status" value="2"/>
</dbReference>
<name>A0A1M4SZ10_9BACT</name>
<evidence type="ECO:0000256" key="1">
    <source>
        <dbReference type="SAM" id="Phobius"/>
    </source>
</evidence>
<feature type="signal peptide" evidence="2">
    <location>
        <begin position="1"/>
        <end position="23"/>
    </location>
</feature>
<feature type="chain" id="PRO_5013109971" evidence="2">
    <location>
        <begin position="24"/>
        <end position="381"/>
    </location>
</feature>
<dbReference type="InterPro" id="IPR018905">
    <property type="entry name" value="A-galactase_NEW3"/>
</dbReference>
<dbReference type="PANTHER" id="PTHR39198">
    <property type="entry name" value="HYPOTHETICAL MEMBRANE PROTEIN, CONSERVED"/>
    <property type="match status" value="1"/>
</dbReference>
<dbReference type="AlphaFoldDB" id="A0A1M4SZ10"/>
<dbReference type="STRING" id="1484053.SAMN05444274_101199"/>
<reference evidence="5" key="1">
    <citation type="submission" date="2016-11" db="EMBL/GenBank/DDBJ databases">
        <authorList>
            <person name="Varghese N."/>
            <person name="Submissions S."/>
        </authorList>
    </citation>
    <scope>NUCLEOTIDE SEQUENCE [LARGE SCALE GENOMIC DNA]</scope>
    <source>
        <strain evidence="5">DSM 26910</strain>
    </source>
</reference>
<dbReference type="OrthoDB" id="8631677at2"/>
<gene>
    <name evidence="4" type="ORF">SAMN05444274_101199</name>
</gene>
<keyword evidence="2" id="KW-0732">Signal</keyword>